<accession>A0A8T2SD01</accession>
<keyword evidence="10" id="KW-1185">Reference proteome</keyword>
<sequence>MIRKGLWSPDEDEKLKRCIAKYVNGSWNDIAKKADLQRCGRSCRQRWLNHLRPGLRKEKFSKEEVAQVIELHSKLGNSFFLCITNKVHKKT</sequence>
<dbReference type="Proteomes" id="UP000825935">
    <property type="component" value="Chromosome 21"/>
</dbReference>
<evidence type="ECO:0000256" key="2">
    <source>
        <dbReference type="ARBA" id="ARBA00022737"/>
    </source>
</evidence>
<dbReference type="InterPro" id="IPR051953">
    <property type="entry name" value="Plant_SW-associated_TFs"/>
</dbReference>
<dbReference type="OrthoDB" id="2143914at2759"/>
<dbReference type="EMBL" id="CM035426">
    <property type="protein sequence ID" value="KAH7315307.1"/>
    <property type="molecule type" value="Genomic_DNA"/>
</dbReference>
<dbReference type="InterPro" id="IPR001005">
    <property type="entry name" value="SANT/Myb"/>
</dbReference>
<comment type="subcellular location">
    <subcellularLocation>
        <location evidence="1">Nucleus</location>
    </subcellularLocation>
</comment>
<dbReference type="GO" id="GO:0005634">
    <property type="term" value="C:nucleus"/>
    <property type="evidence" value="ECO:0007669"/>
    <property type="project" value="UniProtKB-SubCell"/>
</dbReference>
<gene>
    <name evidence="9" type="ORF">KP509_21G043600</name>
</gene>
<evidence type="ECO:0000256" key="4">
    <source>
        <dbReference type="ARBA" id="ARBA00023125"/>
    </source>
</evidence>
<dbReference type="PANTHER" id="PTHR47997">
    <property type="entry name" value="MYB DOMAIN PROTEIN 55"/>
    <property type="match status" value="1"/>
</dbReference>
<name>A0A8T2SD01_CERRI</name>
<dbReference type="Gene3D" id="1.10.10.60">
    <property type="entry name" value="Homeodomain-like"/>
    <property type="match status" value="1"/>
</dbReference>
<evidence type="ECO:0000256" key="3">
    <source>
        <dbReference type="ARBA" id="ARBA00023015"/>
    </source>
</evidence>
<dbReference type="SUPFAM" id="SSF46689">
    <property type="entry name" value="Homeodomain-like"/>
    <property type="match status" value="1"/>
</dbReference>
<dbReference type="OMA" id="GSAQCIQ"/>
<dbReference type="PROSITE" id="PS50090">
    <property type="entry name" value="MYB_LIKE"/>
    <property type="match status" value="1"/>
</dbReference>
<proteinExistence type="predicted"/>
<dbReference type="CDD" id="cd00167">
    <property type="entry name" value="SANT"/>
    <property type="match status" value="1"/>
</dbReference>
<dbReference type="AlphaFoldDB" id="A0A8T2SD01"/>
<keyword evidence="5" id="KW-0804">Transcription</keyword>
<reference evidence="9" key="1">
    <citation type="submission" date="2021-08" db="EMBL/GenBank/DDBJ databases">
        <title>WGS assembly of Ceratopteris richardii.</title>
        <authorList>
            <person name="Marchant D.B."/>
            <person name="Chen G."/>
            <person name="Jenkins J."/>
            <person name="Shu S."/>
            <person name="Leebens-Mack J."/>
            <person name="Grimwood J."/>
            <person name="Schmutz J."/>
            <person name="Soltis P."/>
            <person name="Soltis D."/>
            <person name="Chen Z.-H."/>
        </authorList>
    </citation>
    <scope>NUCLEOTIDE SEQUENCE</scope>
    <source>
        <strain evidence="9">Whitten #5841</strain>
        <tissue evidence="9">Leaf</tissue>
    </source>
</reference>
<keyword evidence="4" id="KW-0238">DNA-binding</keyword>
<comment type="caution">
    <text evidence="9">The sequence shown here is derived from an EMBL/GenBank/DDBJ whole genome shotgun (WGS) entry which is preliminary data.</text>
</comment>
<keyword evidence="6" id="KW-0539">Nucleus</keyword>
<dbReference type="InterPro" id="IPR009057">
    <property type="entry name" value="Homeodomain-like_sf"/>
</dbReference>
<keyword evidence="2" id="KW-0677">Repeat</keyword>
<evidence type="ECO:0000313" key="10">
    <source>
        <dbReference type="Proteomes" id="UP000825935"/>
    </source>
</evidence>
<keyword evidence="3" id="KW-0805">Transcription regulation</keyword>
<dbReference type="Pfam" id="PF00249">
    <property type="entry name" value="Myb_DNA-binding"/>
    <property type="match status" value="1"/>
</dbReference>
<dbReference type="SMART" id="SM00717">
    <property type="entry name" value="SANT"/>
    <property type="match status" value="1"/>
</dbReference>
<dbReference type="InterPro" id="IPR017930">
    <property type="entry name" value="Myb_dom"/>
</dbReference>
<evidence type="ECO:0000256" key="1">
    <source>
        <dbReference type="ARBA" id="ARBA00004123"/>
    </source>
</evidence>
<evidence type="ECO:0000256" key="5">
    <source>
        <dbReference type="ARBA" id="ARBA00023163"/>
    </source>
</evidence>
<evidence type="ECO:0000259" key="7">
    <source>
        <dbReference type="PROSITE" id="PS50090"/>
    </source>
</evidence>
<dbReference type="PROSITE" id="PS51294">
    <property type="entry name" value="HTH_MYB"/>
    <property type="match status" value="1"/>
</dbReference>
<evidence type="ECO:0000259" key="8">
    <source>
        <dbReference type="PROSITE" id="PS51294"/>
    </source>
</evidence>
<dbReference type="PANTHER" id="PTHR47997:SF75">
    <property type="entry name" value="MYB DOMAIN PROTEIN 55"/>
    <property type="match status" value="1"/>
</dbReference>
<protein>
    <submittedName>
        <fullName evidence="9">Uncharacterized protein</fullName>
    </submittedName>
</protein>
<feature type="domain" description="Myb-like" evidence="7">
    <location>
        <begin position="1"/>
        <end position="51"/>
    </location>
</feature>
<evidence type="ECO:0000313" key="9">
    <source>
        <dbReference type="EMBL" id="KAH7315307.1"/>
    </source>
</evidence>
<dbReference type="GO" id="GO:0003677">
    <property type="term" value="F:DNA binding"/>
    <property type="evidence" value="ECO:0007669"/>
    <property type="project" value="UniProtKB-KW"/>
</dbReference>
<feature type="domain" description="HTH myb-type" evidence="8">
    <location>
        <begin position="1"/>
        <end position="55"/>
    </location>
</feature>
<organism evidence="9 10">
    <name type="scientific">Ceratopteris richardii</name>
    <name type="common">Triangle waterfern</name>
    <dbReference type="NCBI Taxonomy" id="49495"/>
    <lineage>
        <taxon>Eukaryota</taxon>
        <taxon>Viridiplantae</taxon>
        <taxon>Streptophyta</taxon>
        <taxon>Embryophyta</taxon>
        <taxon>Tracheophyta</taxon>
        <taxon>Polypodiopsida</taxon>
        <taxon>Polypodiidae</taxon>
        <taxon>Polypodiales</taxon>
        <taxon>Pteridineae</taxon>
        <taxon>Pteridaceae</taxon>
        <taxon>Parkerioideae</taxon>
        <taxon>Ceratopteris</taxon>
    </lineage>
</organism>
<evidence type="ECO:0000256" key="6">
    <source>
        <dbReference type="ARBA" id="ARBA00023242"/>
    </source>
</evidence>